<keyword evidence="3" id="KW-1185">Reference proteome</keyword>
<dbReference type="OrthoDB" id="9790710at2"/>
<dbReference type="AlphaFoldDB" id="A0A3N6QVM6"/>
<dbReference type="Gene3D" id="3.40.50.2000">
    <property type="entry name" value="Glycogen Phosphorylase B"/>
    <property type="match status" value="2"/>
</dbReference>
<keyword evidence="2" id="KW-0808">Transferase</keyword>
<organism evidence="2 3">
    <name type="scientific">Okeania hirsuta</name>
    <dbReference type="NCBI Taxonomy" id="1458930"/>
    <lineage>
        <taxon>Bacteria</taxon>
        <taxon>Bacillati</taxon>
        <taxon>Cyanobacteriota</taxon>
        <taxon>Cyanophyceae</taxon>
        <taxon>Oscillatoriophycideae</taxon>
        <taxon>Oscillatoriales</taxon>
        <taxon>Microcoleaceae</taxon>
        <taxon>Okeania</taxon>
    </lineage>
</organism>
<evidence type="ECO:0000259" key="1">
    <source>
        <dbReference type="Pfam" id="PF00534"/>
    </source>
</evidence>
<comment type="caution">
    <text evidence="2">The sequence shown here is derived from an EMBL/GenBank/DDBJ whole genome shotgun (WGS) entry which is preliminary data.</text>
</comment>
<dbReference type="Proteomes" id="UP000269154">
    <property type="component" value="Unassembled WGS sequence"/>
</dbReference>
<dbReference type="SUPFAM" id="SSF53756">
    <property type="entry name" value="UDP-Glycosyltransferase/glycogen phosphorylase"/>
    <property type="match status" value="1"/>
</dbReference>
<dbReference type="EMBL" id="RCBY01000005">
    <property type="protein sequence ID" value="RQH55528.1"/>
    <property type="molecule type" value="Genomic_DNA"/>
</dbReference>
<dbReference type="PANTHER" id="PTHR46401">
    <property type="entry name" value="GLYCOSYLTRANSFERASE WBBK-RELATED"/>
    <property type="match status" value="1"/>
</dbReference>
<protein>
    <submittedName>
        <fullName evidence="2">Glycosyltransferase</fullName>
    </submittedName>
</protein>
<dbReference type="PANTHER" id="PTHR46401:SF8">
    <property type="entry name" value="BLL6006 PROTEIN"/>
    <property type="match status" value="1"/>
</dbReference>
<dbReference type="InterPro" id="IPR001296">
    <property type="entry name" value="Glyco_trans_1"/>
</dbReference>
<dbReference type="Pfam" id="PF00534">
    <property type="entry name" value="Glycos_transf_1"/>
    <property type="match status" value="1"/>
</dbReference>
<proteinExistence type="predicted"/>
<reference evidence="2 3" key="1">
    <citation type="journal article" date="2018" name="ACS Chem. Biol.">
        <title>Ketoreductase domain dysfunction expands chemodiversity: malyngamide biosynthesis in the cyanobacterium Okeania hirsuta.</title>
        <authorList>
            <person name="Moss N.A."/>
            <person name="Leao T."/>
            <person name="Rankin M."/>
            <person name="McCullough T.M."/>
            <person name="Qu P."/>
            <person name="Korobeynikov A."/>
            <person name="Smith J.L."/>
            <person name="Gerwick L."/>
            <person name="Gerwick W.H."/>
        </authorList>
    </citation>
    <scope>NUCLEOTIDE SEQUENCE [LARGE SCALE GENOMIC DNA]</scope>
    <source>
        <strain evidence="2 3">PAB10Feb10-1</strain>
    </source>
</reference>
<accession>A0A3N6QVM6</accession>
<gene>
    <name evidence="2" type="ORF">D5R40_01795</name>
</gene>
<dbReference type="GO" id="GO:0016757">
    <property type="term" value="F:glycosyltransferase activity"/>
    <property type="evidence" value="ECO:0007669"/>
    <property type="project" value="InterPro"/>
</dbReference>
<feature type="domain" description="Glycosyl transferase family 1" evidence="1">
    <location>
        <begin position="220"/>
        <end position="399"/>
    </location>
</feature>
<evidence type="ECO:0000313" key="3">
    <source>
        <dbReference type="Proteomes" id="UP000269154"/>
    </source>
</evidence>
<sequence>MKLIIPIEFYRKGGVERVICGTIEELIEQVEEIILILPKKEIAYFQEKLPKSPIIKYESFTLPPKSLQSRILSVINKFSSLSGNVKAKKIQRFFKSIRRKYKKKLSIRYLANRYQATHCLYFLTNQLTPPGLDIPLAMVSHDVFWRFAPLSYPESYVRKYDLSLLEWLRKVDIVFTVSEKTRKDIISVFPEFTSKITPIPNSGFPTKSNTSQKLLTIAENSHESNEGLPIFYLPSSFGIYKDHLTLLKAGIKLAQKNLKFKIVLIGKETDNLISGNISLSQQANSQEYIDYLNQCQEISLNNQNIMQEYFEGLGYCSDEEVEKWYRKSSCVVFPSKYEGFGLALSEAVVRGLPAIVSDLEVFQEQVELYKCEDMVDFFSVGDVDALADCMEKFILHPKSKLSAEEVDKRFSHWTWRETAKEYVRLLENL</sequence>
<dbReference type="RefSeq" id="WP_124144477.1">
    <property type="nucleotide sequence ID" value="NZ_CAWOKI010000022.1"/>
</dbReference>
<name>A0A3N6QVM6_9CYAN</name>
<evidence type="ECO:0000313" key="2">
    <source>
        <dbReference type="EMBL" id="RQH55528.1"/>
    </source>
</evidence>